<dbReference type="InterPro" id="IPR018170">
    <property type="entry name" value="Aldo/ket_reductase_CS"/>
</dbReference>
<dbReference type="PRINTS" id="PR00069">
    <property type="entry name" value="ALDKETRDTASE"/>
</dbReference>
<dbReference type="Proteomes" id="UP000077684">
    <property type="component" value="Unassembled WGS sequence"/>
</dbReference>
<dbReference type="InterPro" id="IPR020471">
    <property type="entry name" value="AKR"/>
</dbReference>
<dbReference type="CDD" id="cd19075">
    <property type="entry name" value="AKR_AKR7A1-5"/>
    <property type="match status" value="1"/>
</dbReference>
<evidence type="ECO:0000256" key="1">
    <source>
        <dbReference type="ARBA" id="ARBA00023002"/>
    </source>
</evidence>
<dbReference type="InterPro" id="IPR023210">
    <property type="entry name" value="NADP_OxRdtase_dom"/>
</dbReference>
<keyword evidence="4" id="KW-1185">Reference proteome</keyword>
<evidence type="ECO:0000313" key="3">
    <source>
        <dbReference type="EMBL" id="KAE8236164.1"/>
    </source>
</evidence>
<comment type="caution">
    <text evidence="3">The sequence shown here is derived from an EMBL/GenBank/DDBJ whole genome shotgun (WGS) entry which is preliminary data.</text>
</comment>
<dbReference type="PROSITE" id="PS00062">
    <property type="entry name" value="ALDOKETO_REDUCTASE_2"/>
    <property type="match status" value="1"/>
</dbReference>
<dbReference type="PANTHER" id="PTHR43364:SF4">
    <property type="entry name" value="NAD(P)-LINKED OXIDOREDUCTASE SUPERFAMILY PROTEIN"/>
    <property type="match status" value="1"/>
</dbReference>
<gene>
    <name evidence="3" type="ORF">A4X06_0g9636</name>
</gene>
<sequence>MSTVPIVFGSMTFGEEGREQARVHDLETCQKILDIVKKHGSKEIDTARMYGAGTCEEYLGKLKVTEQGFQLATKIFPSARGLMKGGSKLWTHSKEDIHEGLEDSLKALQVDSVDLYYLHAPDRETPFEETFEALNAEYEAGKFKRLGLSNYRHDEVEQICELCKTKGWVVPSVYQGVYNSITRQAEADLVPVLRKYNMAFYIFNPLAGGFATGAYENKDSDAKGKRFDADRVQGKMYRSRYFQDHYFEAVATLKPVAEKHNLTLTEIVLRWLNHHSVLSPEHGDRILIGASSTAHIEQNLVDLEKGPLDPEVVAALDKAWEIVKPHTFNYYH</sequence>
<dbReference type="Gene3D" id="3.20.20.100">
    <property type="entry name" value="NADP-dependent oxidoreductase domain"/>
    <property type="match status" value="1"/>
</dbReference>
<dbReference type="EMBL" id="LWDE02003091">
    <property type="protein sequence ID" value="KAE8236164.1"/>
    <property type="molecule type" value="Genomic_DNA"/>
</dbReference>
<dbReference type="SUPFAM" id="SSF51430">
    <property type="entry name" value="NAD(P)-linked oxidoreductase"/>
    <property type="match status" value="1"/>
</dbReference>
<keyword evidence="1" id="KW-0560">Oxidoreductase</keyword>
<dbReference type="AlphaFoldDB" id="A0A8X7SRW9"/>
<dbReference type="GO" id="GO:0016491">
    <property type="term" value="F:oxidoreductase activity"/>
    <property type="evidence" value="ECO:0007669"/>
    <property type="project" value="UniProtKB-KW"/>
</dbReference>
<feature type="domain" description="NADP-dependent oxidoreductase" evidence="2">
    <location>
        <begin position="5"/>
        <end position="321"/>
    </location>
</feature>
<evidence type="ECO:0000259" key="2">
    <source>
        <dbReference type="Pfam" id="PF00248"/>
    </source>
</evidence>
<dbReference type="InterPro" id="IPR036812">
    <property type="entry name" value="NAD(P)_OxRdtase_dom_sf"/>
</dbReference>
<reference evidence="3" key="2">
    <citation type="journal article" date="2019" name="IMA Fungus">
        <title>Genome sequencing and comparison of five Tilletia species to identify candidate genes for the detection of regulated species infecting wheat.</title>
        <authorList>
            <person name="Nguyen H.D.T."/>
            <person name="Sultana T."/>
            <person name="Kesanakurti P."/>
            <person name="Hambleton S."/>
        </authorList>
    </citation>
    <scope>NUCLEOTIDE SEQUENCE</scope>
    <source>
        <strain evidence="3">DAOMC 236426</strain>
    </source>
</reference>
<proteinExistence type="predicted"/>
<dbReference type="PANTHER" id="PTHR43364">
    <property type="entry name" value="NADH-SPECIFIC METHYLGLYOXAL REDUCTASE-RELATED"/>
    <property type="match status" value="1"/>
</dbReference>
<protein>
    <recommendedName>
        <fullName evidence="2">NADP-dependent oxidoreductase domain-containing protein</fullName>
    </recommendedName>
</protein>
<dbReference type="Pfam" id="PF00248">
    <property type="entry name" value="Aldo_ket_red"/>
    <property type="match status" value="1"/>
</dbReference>
<organism evidence="3 4">
    <name type="scientific">Tilletia controversa</name>
    <name type="common">dwarf bunt fungus</name>
    <dbReference type="NCBI Taxonomy" id="13291"/>
    <lineage>
        <taxon>Eukaryota</taxon>
        <taxon>Fungi</taxon>
        <taxon>Dikarya</taxon>
        <taxon>Basidiomycota</taxon>
        <taxon>Ustilaginomycotina</taxon>
        <taxon>Exobasidiomycetes</taxon>
        <taxon>Tilletiales</taxon>
        <taxon>Tilletiaceae</taxon>
        <taxon>Tilletia</taxon>
    </lineage>
</organism>
<name>A0A8X7SRW9_9BASI</name>
<reference evidence="3" key="1">
    <citation type="submission" date="2016-04" db="EMBL/GenBank/DDBJ databases">
        <authorList>
            <person name="Nguyen H.D."/>
            <person name="Samba Siva P."/>
            <person name="Cullis J."/>
            <person name="Levesque C.A."/>
            <person name="Hambleton S."/>
        </authorList>
    </citation>
    <scope>NUCLEOTIDE SEQUENCE</scope>
    <source>
        <strain evidence="3">DAOMC 236426</strain>
    </source>
</reference>
<dbReference type="InterPro" id="IPR050523">
    <property type="entry name" value="AKR_Detox_Biosynth"/>
</dbReference>
<accession>A0A8X7SRW9</accession>
<evidence type="ECO:0000313" key="4">
    <source>
        <dbReference type="Proteomes" id="UP000077684"/>
    </source>
</evidence>